<dbReference type="GO" id="GO:0004735">
    <property type="term" value="F:pyrroline-5-carboxylate reductase activity"/>
    <property type="evidence" value="ECO:0007669"/>
    <property type="project" value="InterPro"/>
</dbReference>
<dbReference type="Pfam" id="PF03807">
    <property type="entry name" value="F420_oxidored"/>
    <property type="match status" value="1"/>
</dbReference>
<evidence type="ECO:0000313" key="6">
    <source>
        <dbReference type="EMBL" id="APA12160.1"/>
    </source>
</evidence>
<evidence type="ECO:0000313" key="7">
    <source>
        <dbReference type="Proteomes" id="UP000177798"/>
    </source>
</evidence>
<dbReference type="OMA" id="SIVRYIF"/>
<dbReference type="KEGG" id="ssl:SS1G_10864"/>
<dbReference type="Proteomes" id="UP000177798">
    <property type="component" value="Chromosome 9"/>
</dbReference>
<dbReference type="VEuPathDB" id="FungiDB:sscle_09g069300"/>
<reference evidence="7" key="1">
    <citation type="journal article" date="2017" name="Genome Biol. Evol.">
        <title>The complete genome sequence of the phytopathogenic fungus Sclerotinia sclerotiorum reveals insights into the genome architecture of broad host range pathogens.</title>
        <authorList>
            <person name="Derbyshire M."/>
            <person name="Denton-Giles M."/>
            <person name="Hegedus D."/>
            <person name="Seifbarghy S."/>
            <person name="Rollins J."/>
            <person name="van Kan J."/>
            <person name="Seidl M.F."/>
            <person name="Faino L."/>
            <person name="Mbengue M."/>
            <person name="Navaud O."/>
            <person name="Raffaele S."/>
            <person name="Hammond-Kosack K."/>
            <person name="Heard S."/>
            <person name="Oliver R."/>
        </authorList>
    </citation>
    <scope>NUCLEOTIDE SEQUENCE [LARGE SCALE GENOMIC DNA]</scope>
    <source>
        <strain evidence="7">ATCC 18683 / 1980 / Ss-1</strain>
    </source>
</reference>
<feature type="transmembrane region" description="Helical" evidence="3">
    <location>
        <begin position="20"/>
        <end position="41"/>
    </location>
</feature>
<feature type="domain" description="Pyrroline-5-carboxylate reductase dimerisation" evidence="5">
    <location>
        <begin position="214"/>
        <end position="328"/>
    </location>
</feature>
<dbReference type="AlphaFoldDB" id="A0A1D9QB22"/>
<dbReference type="SUPFAM" id="SSF48179">
    <property type="entry name" value="6-phosphogluconate dehydrogenase C-terminal domain-like"/>
    <property type="match status" value="1"/>
</dbReference>
<name>A0A1D9QB22_SCLS1</name>
<evidence type="ECO:0000259" key="4">
    <source>
        <dbReference type="Pfam" id="PF03807"/>
    </source>
</evidence>
<feature type="region of interest" description="Disordered" evidence="2">
    <location>
        <begin position="269"/>
        <end position="291"/>
    </location>
</feature>
<dbReference type="Gene3D" id="3.40.50.720">
    <property type="entry name" value="NAD(P)-binding Rossmann-like Domain"/>
    <property type="match status" value="1"/>
</dbReference>
<dbReference type="SUPFAM" id="SSF51735">
    <property type="entry name" value="NAD(P)-binding Rossmann-fold domains"/>
    <property type="match status" value="1"/>
</dbReference>
<accession>A0A1D9QB22</accession>
<dbReference type="InterPro" id="IPR000304">
    <property type="entry name" value="Pyrroline-COOH_reductase"/>
</dbReference>
<comment type="similarity">
    <text evidence="1">Belongs to the pyrroline-5-carboxylate reductase family.</text>
</comment>
<gene>
    <name evidence="6" type="ORF">sscle_09g069300</name>
</gene>
<dbReference type="HAMAP" id="MF_01925">
    <property type="entry name" value="P5C_reductase"/>
    <property type="match status" value="1"/>
</dbReference>
<proteinExistence type="inferred from homology"/>
<dbReference type="EMBL" id="CP017822">
    <property type="protein sequence ID" value="APA12160.1"/>
    <property type="molecule type" value="Genomic_DNA"/>
</dbReference>
<keyword evidence="3" id="KW-0472">Membrane</keyword>
<evidence type="ECO:0008006" key="8">
    <source>
        <dbReference type="Google" id="ProtNLM"/>
    </source>
</evidence>
<dbReference type="InterPro" id="IPR008927">
    <property type="entry name" value="6-PGluconate_DH-like_C_sf"/>
</dbReference>
<keyword evidence="3" id="KW-0812">Transmembrane</keyword>
<dbReference type="PANTHER" id="PTHR11645">
    <property type="entry name" value="PYRROLINE-5-CARBOXYLATE REDUCTASE"/>
    <property type="match status" value="1"/>
</dbReference>
<evidence type="ECO:0000256" key="2">
    <source>
        <dbReference type="SAM" id="MobiDB-lite"/>
    </source>
</evidence>
<keyword evidence="3" id="KW-1133">Transmembrane helix</keyword>
<dbReference type="RefSeq" id="XP_001588417.1">
    <property type="nucleotide sequence ID" value="XM_001588367.1"/>
</dbReference>
<feature type="domain" description="Pyrroline-5-carboxylate reductase catalytic N-terminal" evidence="4">
    <location>
        <begin position="24"/>
        <end position="133"/>
    </location>
</feature>
<protein>
    <recommendedName>
        <fullName evidence="8">Pyrroline-5-carboxylate reductase</fullName>
    </recommendedName>
</protein>
<dbReference type="Gene3D" id="1.10.3730.10">
    <property type="entry name" value="ProC C-terminal domain-like"/>
    <property type="match status" value="1"/>
</dbReference>
<evidence type="ECO:0000256" key="1">
    <source>
        <dbReference type="ARBA" id="ARBA00005525"/>
    </source>
</evidence>
<dbReference type="OrthoDB" id="10263291at2759"/>
<evidence type="ECO:0000259" key="5">
    <source>
        <dbReference type="Pfam" id="PF14748"/>
    </source>
</evidence>
<evidence type="ECO:0000256" key="3">
    <source>
        <dbReference type="SAM" id="Phobius"/>
    </source>
</evidence>
<dbReference type="InterPro" id="IPR029036">
    <property type="entry name" value="P5CR_dimer"/>
</dbReference>
<dbReference type="InterPro" id="IPR028939">
    <property type="entry name" value="P5C_Rdtase_cat_N"/>
</dbReference>
<organism evidence="6 7">
    <name type="scientific">Sclerotinia sclerotiorum (strain ATCC 18683 / 1980 / Ss-1)</name>
    <name type="common">White mold</name>
    <name type="synonym">Whetzelinia sclerotiorum</name>
    <dbReference type="NCBI Taxonomy" id="665079"/>
    <lineage>
        <taxon>Eukaryota</taxon>
        <taxon>Fungi</taxon>
        <taxon>Dikarya</taxon>
        <taxon>Ascomycota</taxon>
        <taxon>Pezizomycotina</taxon>
        <taxon>Leotiomycetes</taxon>
        <taxon>Helotiales</taxon>
        <taxon>Sclerotiniaceae</taxon>
        <taxon>Sclerotinia</taxon>
    </lineage>
</organism>
<sequence>MSSTPTSPDRVISSKGKDNAGLTLAVIGCGTMGTSILTGILNAKSKSAATDSNINTFIATVHTMASMERLRKQFYSGKSRVNILIGNDGVLQAMQKADIVLLACKPYVIEGVLSMQGAREALGGKLVISVAVGTPVIKMARALGFADSSPGRGKERETKEIAIVRAMPNIAASFGESNTVVEISPSMQLSNQNKSIVRYIFGCVGSIVEVGPGQYDAASVLAAASMAFLTVAIDGILDGGVKEGIKRAEGRDILVRSLKGLVGLLEGKGGDEREGNANGKGRTGDEIREGFSSPRGTTIEGLVGLEEDRVRYAYCRSVMRATKRSLEM</sequence>
<dbReference type="PANTHER" id="PTHR11645:SF65">
    <property type="entry name" value="HYPOTHETICAL PYRROLINE-5-CARBOXYLATE REDUCTASE (EUROFUNG)"/>
    <property type="match status" value="1"/>
</dbReference>
<dbReference type="InterPro" id="IPR036291">
    <property type="entry name" value="NAD(P)-bd_dom_sf"/>
</dbReference>
<dbReference type="Pfam" id="PF14748">
    <property type="entry name" value="P5CR_dimer"/>
    <property type="match status" value="1"/>
</dbReference>